<evidence type="ECO:0000256" key="2">
    <source>
        <dbReference type="ARBA" id="ARBA00010199"/>
    </source>
</evidence>
<keyword evidence="4 7" id="KW-1133">Transmembrane helix</keyword>
<feature type="transmembrane region" description="Helical" evidence="7">
    <location>
        <begin position="374"/>
        <end position="395"/>
    </location>
</feature>
<feature type="transmembrane region" description="Helical" evidence="7">
    <location>
        <begin position="438"/>
        <end position="455"/>
    </location>
</feature>
<evidence type="ECO:0008006" key="10">
    <source>
        <dbReference type="Google" id="ProtNLM"/>
    </source>
</evidence>
<feature type="transmembrane region" description="Helical" evidence="7">
    <location>
        <begin position="271"/>
        <end position="296"/>
    </location>
</feature>
<dbReference type="Proteomes" id="UP001497383">
    <property type="component" value="Chromosome 8"/>
</dbReference>
<evidence type="ECO:0000256" key="1">
    <source>
        <dbReference type="ARBA" id="ARBA00004141"/>
    </source>
</evidence>
<accession>A0ABP0ZVW2</accession>
<feature type="transmembrane region" description="Helical" evidence="7">
    <location>
        <begin position="245"/>
        <end position="265"/>
    </location>
</feature>
<dbReference type="CDD" id="cd13132">
    <property type="entry name" value="MATE_eukaryotic"/>
    <property type="match status" value="1"/>
</dbReference>
<proteinExistence type="inferred from homology"/>
<evidence type="ECO:0000256" key="3">
    <source>
        <dbReference type="ARBA" id="ARBA00022692"/>
    </source>
</evidence>
<keyword evidence="5 7" id="KW-0472">Membrane</keyword>
<evidence type="ECO:0000256" key="7">
    <source>
        <dbReference type="SAM" id="Phobius"/>
    </source>
</evidence>
<evidence type="ECO:0000313" key="8">
    <source>
        <dbReference type="EMBL" id="CAK9442308.1"/>
    </source>
</evidence>
<dbReference type="RefSeq" id="XP_066832989.1">
    <property type="nucleotide sequence ID" value="XM_066976452.1"/>
</dbReference>
<name>A0ABP0ZVW2_9ASCO</name>
<dbReference type="NCBIfam" id="TIGR00797">
    <property type="entry name" value="matE"/>
    <property type="match status" value="1"/>
</dbReference>
<comment type="subcellular location">
    <subcellularLocation>
        <location evidence="1">Membrane</location>
        <topology evidence="1">Multi-pass membrane protein</topology>
    </subcellularLocation>
</comment>
<evidence type="ECO:0000256" key="6">
    <source>
        <dbReference type="SAM" id="MobiDB-lite"/>
    </source>
</evidence>
<dbReference type="InterPro" id="IPR002528">
    <property type="entry name" value="MATE_fam"/>
</dbReference>
<gene>
    <name evidence="8" type="ORF">LODBEIA_P60510</name>
</gene>
<keyword evidence="9" id="KW-1185">Reference proteome</keyword>
<protein>
    <recommendedName>
        <fullName evidence="10">Ethionine resistance protein</fullName>
    </recommendedName>
</protein>
<dbReference type="GeneID" id="92211247"/>
<dbReference type="Pfam" id="PF01554">
    <property type="entry name" value="MatE"/>
    <property type="match status" value="2"/>
</dbReference>
<feature type="transmembrane region" description="Helical" evidence="7">
    <location>
        <begin position="215"/>
        <end position="233"/>
    </location>
</feature>
<dbReference type="PANTHER" id="PTHR11206">
    <property type="entry name" value="MULTIDRUG RESISTANCE PROTEIN"/>
    <property type="match status" value="1"/>
</dbReference>
<feature type="transmembrane region" description="Helical" evidence="7">
    <location>
        <begin position="503"/>
        <end position="527"/>
    </location>
</feature>
<feature type="region of interest" description="Disordered" evidence="6">
    <location>
        <begin position="1"/>
        <end position="62"/>
    </location>
</feature>
<feature type="transmembrane region" description="Helical" evidence="7">
    <location>
        <begin position="326"/>
        <end position="354"/>
    </location>
</feature>
<reference evidence="8 9" key="1">
    <citation type="submission" date="2024-03" db="EMBL/GenBank/DDBJ databases">
        <authorList>
            <person name="Brejova B."/>
        </authorList>
    </citation>
    <scope>NUCLEOTIDE SEQUENCE [LARGE SCALE GENOMIC DNA]</scope>
    <source>
        <strain evidence="8 9">CBS 14171</strain>
    </source>
</reference>
<feature type="transmembrane region" description="Helical" evidence="7">
    <location>
        <begin position="476"/>
        <end position="497"/>
    </location>
</feature>
<evidence type="ECO:0000313" key="9">
    <source>
        <dbReference type="Proteomes" id="UP001497383"/>
    </source>
</evidence>
<dbReference type="EMBL" id="OZ022412">
    <property type="protein sequence ID" value="CAK9442308.1"/>
    <property type="molecule type" value="Genomic_DNA"/>
</dbReference>
<feature type="compositionally biased region" description="Polar residues" evidence="6">
    <location>
        <begin position="42"/>
        <end position="60"/>
    </location>
</feature>
<comment type="similarity">
    <text evidence="2">Belongs to the multi antimicrobial extrusion (MATE) (TC 2.A.66.1) family.</text>
</comment>
<organism evidence="8 9">
    <name type="scientific">Lodderomyces beijingensis</name>
    <dbReference type="NCBI Taxonomy" id="1775926"/>
    <lineage>
        <taxon>Eukaryota</taxon>
        <taxon>Fungi</taxon>
        <taxon>Dikarya</taxon>
        <taxon>Ascomycota</taxon>
        <taxon>Saccharomycotina</taxon>
        <taxon>Pichiomycetes</taxon>
        <taxon>Debaryomycetaceae</taxon>
        <taxon>Candida/Lodderomyces clade</taxon>
        <taxon>Lodderomyces</taxon>
    </lineage>
</organism>
<keyword evidence="3 7" id="KW-0812">Transmembrane</keyword>
<feature type="transmembrane region" description="Helical" evidence="7">
    <location>
        <begin position="407"/>
        <end position="426"/>
    </location>
</feature>
<feature type="transmembrane region" description="Helical" evidence="7">
    <location>
        <begin position="177"/>
        <end position="195"/>
    </location>
</feature>
<sequence>MSGLNRDDGSFSSLDEQTLTTTTTTSNEGAEHEALLDKKSRNTPSSQVLNQEASTLSSGSVPAGDYHAVDGCDQEEELYKLRVPETTTSMIELRALVRNAIPSVVTFLLECSPFTVSVFAVGHIGANELAAVSLGSMTANITGYATIQGISTALDTLCPQAFGAKNYTLVGDYMQKCIALSITFMFPILICWIFFGYDLIRLVVKEPETARLAATYLRYVAFGIPGFIGFECGKRFLQAQEIYQVGAYVLLIAAPINVVMTLSFVKWMGYAGAPIAVSINYWFMALLLFLATTFMVKADKTPHKMNPLQCWGGLDVHKAFSRWGQLASLAIPGLIMIEAEFIAFEIMTLLASLISTKALAAQSIGTTIAYLTYQVPFAIGIAASTRIANFLGAGLAESAKITTRVSLIFGFAMSLVNCAVILGFQRQIAYAFTNDEEVVSIVLAIIWFIAVMQVSDGMNANTAGCLRGQGQTKVGGIVNVISYYVVGVPISIYLSFFSPWKGLLAGLWIGSTVALTLIGGVQCWYALGSNFETLCENARKRTIDTIV</sequence>
<dbReference type="InterPro" id="IPR045069">
    <property type="entry name" value="MATE_euk"/>
</dbReference>
<feature type="compositionally biased region" description="Basic and acidic residues" evidence="6">
    <location>
        <begin position="29"/>
        <end position="40"/>
    </location>
</feature>
<evidence type="ECO:0000256" key="5">
    <source>
        <dbReference type="ARBA" id="ARBA00023136"/>
    </source>
</evidence>
<evidence type="ECO:0000256" key="4">
    <source>
        <dbReference type="ARBA" id="ARBA00022989"/>
    </source>
</evidence>